<dbReference type="PROSITE" id="PS51503">
    <property type="entry name" value="HIG1"/>
    <property type="match status" value="1"/>
</dbReference>
<feature type="transmembrane region" description="Helical" evidence="4">
    <location>
        <begin position="6"/>
        <end position="28"/>
    </location>
</feature>
<evidence type="ECO:0000256" key="3">
    <source>
        <dbReference type="ARBA" id="ARBA00023136"/>
    </source>
</evidence>
<dbReference type="Proteomes" id="UP000245461">
    <property type="component" value="Unassembled WGS sequence"/>
</dbReference>
<feature type="domain" description="HIG1" evidence="5">
    <location>
        <begin position="1"/>
        <end position="65"/>
    </location>
</feature>
<gene>
    <name evidence="6" type="ORF">DKG74_04000</name>
</gene>
<dbReference type="Pfam" id="PF04588">
    <property type="entry name" value="HIG_1_N"/>
    <property type="match status" value="1"/>
</dbReference>
<keyword evidence="1 4" id="KW-0812">Transmembrane</keyword>
<evidence type="ECO:0000313" key="6">
    <source>
        <dbReference type="EMBL" id="PWR24940.1"/>
    </source>
</evidence>
<dbReference type="RefSeq" id="WP_109902887.1">
    <property type="nucleotide sequence ID" value="NZ_QGLE01000002.1"/>
</dbReference>
<reference evidence="6 7" key="1">
    <citation type="submission" date="2018-05" db="EMBL/GenBank/DDBJ databases">
        <title>Zavarzinia sp. HR-AS.</title>
        <authorList>
            <person name="Lee Y."/>
            <person name="Jeon C.O."/>
        </authorList>
    </citation>
    <scope>NUCLEOTIDE SEQUENCE [LARGE SCALE GENOMIC DNA]</scope>
    <source>
        <strain evidence="6 7">HR-AS</strain>
    </source>
</reference>
<comment type="caution">
    <text evidence="6">The sequence shown here is derived from an EMBL/GenBank/DDBJ whole genome shotgun (WGS) entry which is preliminary data.</text>
</comment>
<evidence type="ECO:0000313" key="7">
    <source>
        <dbReference type="Proteomes" id="UP000245461"/>
    </source>
</evidence>
<dbReference type="InterPro" id="IPR007667">
    <property type="entry name" value="Hypoxia_induced_domain"/>
</dbReference>
<evidence type="ECO:0000256" key="2">
    <source>
        <dbReference type="ARBA" id="ARBA00022989"/>
    </source>
</evidence>
<protein>
    <submittedName>
        <fullName evidence="6">Twin transmembrane helix small protein</fullName>
    </submittedName>
</protein>
<accession>A0A317EFL6</accession>
<evidence type="ECO:0000256" key="1">
    <source>
        <dbReference type="ARBA" id="ARBA00022692"/>
    </source>
</evidence>
<keyword evidence="7" id="KW-1185">Reference proteome</keyword>
<proteinExistence type="predicted"/>
<organism evidence="6 7">
    <name type="scientific">Zavarzinia aquatilis</name>
    <dbReference type="NCBI Taxonomy" id="2211142"/>
    <lineage>
        <taxon>Bacteria</taxon>
        <taxon>Pseudomonadati</taxon>
        <taxon>Pseudomonadota</taxon>
        <taxon>Alphaproteobacteria</taxon>
        <taxon>Rhodospirillales</taxon>
        <taxon>Zavarziniaceae</taxon>
        <taxon>Zavarzinia</taxon>
    </lineage>
</organism>
<keyword evidence="3 4" id="KW-0472">Membrane</keyword>
<sequence length="65" mass="7087">MSGFLAFLVPLVFVALVVILALGITTLLRGGPDRRFSNKLMQLRVVVQGVALILLLLTLYFAGRT</sequence>
<keyword evidence="2 4" id="KW-1133">Transmembrane helix</keyword>
<evidence type="ECO:0000259" key="5">
    <source>
        <dbReference type="PROSITE" id="PS51503"/>
    </source>
</evidence>
<dbReference type="AlphaFoldDB" id="A0A317EFL6"/>
<feature type="transmembrane region" description="Helical" evidence="4">
    <location>
        <begin position="40"/>
        <end position="62"/>
    </location>
</feature>
<dbReference type="EMBL" id="QGLE01000002">
    <property type="protein sequence ID" value="PWR24940.1"/>
    <property type="molecule type" value="Genomic_DNA"/>
</dbReference>
<name>A0A317EFL6_9PROT</name>
<dbReference type="Gene3D" id="6.10.140.1320">
    <property type="match status" value="1"/>
</dbReference>
<evidence type="ECO:0000256" key="4">
    <source>
        <dbReference type="SAM" id="Phobius"/>
    </source>
</evidence>
<dbReference type="NCBIfam" id="NF033233">
    <property type="entry name" value="twin_helix"/>
    <property type="match status" value="1"/>
</dbReference>